<evidence type="ECO:0000313" key="2">
    <source>
        <dbReference type="EMBL" id="NKE47269.1"/>
    </source>
</evidence>
<reference evidence="2 3" key="1">
    <citation type="submission" date="2020-03" db="EMBL/GenBank/DDBJ databases">
        <title>Roseomonas selenitidurans sp. nov. isolated from soil.</title>
        <authorList>
            <person name="Liu H."/>
        </authorList>
    </citation>
    <scope>NUCLEOTIDE SEQUENCE [LARGE SCALE GENOMIC DNA]</scope>
    <source>
        <strain evidence="2 3">JCM 15073</strain>
    </source>
</reference>
<protein>
    <recommendedName>
        <fullName evidence="4">5-formyltetrahydrofolate cyclo-ligase</fullName>
    </recommendedName>
</protein>
<dbReference type="RefSeq" id="WP_168052424.1">
    <property type="nucleotide sequence ID" value="NZ_JAATJR010000006.1"/>
</dbReference>
<accession>A0ABX1F4T9</accession>
<keyword evidence="3" id="KW-1185">Reference proteome</keyword>
<evidence type="ECO:0008006" key="4">
    <source>
        <dbReference type="Google" id="ProtNLM"/>
    </source>
</evidence>
<proteinExistence type="predicted"/>
<gene>
    <name evidence="2" type="ORF">HB662_21000</name>
</gene>
<evidence type="ECO:0000256" key="1">
    <source>
        <dbReference type="SAM" id="MobiDB-lite"/>
    </source>
</evidence>
<name>A0ABX1F4T9_9PROT</name>
<comment type="caution">
    <text evidence="2">The sequence shown here is derived from an EMBL/GenBank/DDBJ whole genome shotgun (WGS) entry which is preliminary data.</text>
</comment>
<sequence length="118" mass="13071">MPEPTPFPRPWHGASDRGGEPAVAALRAQRAEVNALMALQHAPAGEPRTIAWWRLHRARQARLALLGEDAHRLPPLPAPEEALSRLQKLRLRFGLLKLETARPPGRIARLLDQGAAPR</sequence>
<evidence type="ECO:0000313" key="3">
    <source>
        <dbReference type="Proteomes" id="UP000765160"/>
    </source>
</evidence>
<feature type="region of interest" description="Disordered" evidence="1">
    <location>
        <begin position="1"/>
        <end position="21"/>
    </location>
</feature>
<dbReference type="EMBL" id="JAAVTX010000006">
    <property type="protein sequence ID" value="NKE47269.1"/>
    <property type="molecule type" value="Genomic_DNA"/>
</dbReference>
<organism evidence="2 3">
    <name type="scientific">Falsiroseomonas frigidaquae</name>
    <dbReference type="NCBI Taxonomy" id="487318"/>
    <lineage>
        <taxon>Bacteria</taxon>
        <taxon>Pseudomonadati</taxon>
        <taxon>Pseudomonadota</taxon>
        <taxon>Alphaproteobacteria</taxon>
        <taxon>Acetobacterales</taxon>
        <taxon>Roseomonadaceae</taxon>
        <taxon>Falsiroseomonas</taxon>
    </lineage>
</organism>
<dbReference type="Proteomes" id="UP000765160">
    <property type="component" value="Unassembled WGS sequence"/>
</dbReference>